<dbReference type="GO" id="GO:0031267">
    <property type="term" value="F:small GTPase binding"/>
    <property type="evidence" value="ECO:0007669"/>
    <property type="project" value="TreeGrafter"/>
</dbReference>
<keyword evidence="1" id="KW-0175">Coiled coil</keyword>
<gene>
    <name evidence="3" type="ORF">VNO77_21025</name>
</gene>
<protein>
    <submittedName>
        <fullName evidence="3">Uncharacterized protein</fullName>
    </submittedName>
</protein>
<dbReference type="PANTHER" id="PTHR18921:SF3">
    <property type="entry name" value="VESICLE TETHERING-LIKE PROTEIN, PUTATIVE-RELATED"/>
    <property type="match status" value="1"/>
</dbReference>
<evidence type="ECO:0000313" key="4">
    <source>
        <dbReference type="Proteomes" id="UP001367508"/>
    </source>
</evidence>
<feature type="compositionally biased region" description="Polar residues" evidence="2">
    <location>
        <begin position="332"/>
        <end position="351"/>
    </location>
</feature>
<evidence type="ECO:0000256" key="2">
    <source>
        <dbReference type="SAM" id="MobiDB-lite"/>
    </source>
</evidence>
<organism evidence="3 4">
    <name type="scientific">Canavalia gladiata</name>
    <name type="common">Sword bean</name>
    <name type="synonym">Dolichos gladiatus</name>
    <dbReference type="NCBI Taxonomy" id="3824"/>
    <lineage>
        <taxon>Eukaryota</taxon>
        <taxon>Viridiplantae</taxon>
        <taxon>Streptophyta</taxon>
        <taxon>Embryophyta</taxon>
        <taxon>Tracheophyta</taxon>
        <taxon>Spermatophyta</taxon>
        <taxon>Magnoliopsida</taxon>
        <taxon>eudicotyledons</taxon>
        <taxon>Gunneridae</taxon>
        <taxon>Pentapetalae</taxon>
        <taxon>rosids</taxon>
        <taxon>fabids</taxon>
        <taxon>Fabales</taxon>
        <taxon>Fabaceae</taxon>
        <taxon>Papilionoideae</taxon>
        <taxon>50 kb inversion clade</taxon>
        <taxon>NPAAA clade</taxon>
        <taxon>indigoferoid/millettioid clade</taxon>
        <taxon>Phaseoleae</taxon>
        <taxon>Canavalia</taxon>
    </lineage>
</organism>
<feature type="coiled-coil region" evidence="1">
    <location>
        <begin position="73"/>
        <end position="121"/>
    </location>
</feature>
<sequence length="771" mass="87040">MWGTIANLKENLNKIALDVHYGDDDEDDVVFPVNGDNLSMSDRRNSHSFAHSKPVPRSSVANGIIDHSYASEIEQYKAEIKRLQASEAEIKALSVNYAALLKEKEDQIIRLNKENGSLKQNLEATSPASANGAYRVKGSSDQSSNRHHRFTTQMKNPYVINNGTTSTLETNASQSKMVSKHSNLQVKDKELADLIEGKSSPTTAVQHTHEIQKLKLELEQERNKLTNIQLKYQEEEKLNRSFQEELKLLKLERDKTTNEASKLHSELNEKISETKLLQLELTRREDEEADDVNSLKKLIETLEKENATVKIEKDELEAALKSSRITGKMSPDASQIQNKDPSCNSDLSDPSKSFPGKEDLERSLDKLSKDLKETQKERDKAVQGLTRLKQHLLEKESEESEKMDEDSKVIEELRDKNNYLRAQISHLERTLNQATASQEKLKLENNNESLKSREIIDDLKRKLANCMSTIDAKNTELLNLQTALGQYYAEIEAKEHLEGELARAREETSKLSQLLKDADCRADVLMSEKEEILAKLSQSEKAQSEWRSRVSKLEEDNSRLRRALEQSMTRLNRMSVDSDFLVDRRIVIKLLVTYFQRNHSKEVLDLMVRMLGFSEEDKQRIGVAQQGPGKGVVHGVLGLPGRLVGGILGRSGSTESALDVGSDNQSFADLWVDFLLKETEEREKRESAGSTGNSMDDSQDRSPNTGSASQPHSNQRFSTGTASIYSPTNQNISPLPRRYFQHSEHFGSEFSTVPLTSSDSKTTTSSKSPRY</sequence>
<keyword evidence="4" id="KW-1185">Reference proteome</keyword>
<feature type="region of interest" description="Disordered" evidence="2">
    <location>
        <begin position="681"/>
        <end position="771"/>
    </location>
</feature>
<evidence type="ECO:0000313" key="3">
    <source>
        <dbReference type="EMBL" id="KAK7340323.1"/>
    </source>
</evidence>
<comment type="caution">
    <text evidence="3">The sequence shown here is derived from an EMBL/GenBank/DDBJ whole genome shotgun (WGS) entry which is preliminary data.</text>
</comment>
<dbReference type="GO" id="GO:0006888">
    <property type="term" value="P:endoplasmic reticulum to Golgi vesicle-mediated transport"/>
    <property type="evidence" value="ECO:0007669"/>
    <property type="project" value="TreeGrafter"/>
</dbReference>
<feature type="region of interest" description="Disordered" evidence="2">
    <location>
        <begin position="122"/>
        <end position="152"/>
    </location>
</feature>
<dbReference type="PANTHER" id="PTHR18921">
    <property type="entry name" value="MYOSIN HEAVY CHAIN - RELATED"/>
    <property type="match status" value="1"/>
</dbReference>
<feature type="compositionally biased region" description="Low complexity" evidence="2">
    <location>
        <begin position="756"/>
        <end position="771"/>
    </location>
</feature>
<accession>A0AAN9QR49</accession>
<dbReference type="AlphaFoldDB" id="A0AAN9QR49"/>
<feature type="compositionally biased region" description="Polar residues" evidence="2">
    <location>
        <begin position="688"/>
        <end position="733"/>
    </location>
</feature>
<name>A0AAN9QR49_CANGL</name>
<dbReference type="Proteomes" id="UP001367508">
    <property type="component" value="Unassembled WGS sequence"/>
</dbReference>
<dbReference type="GO" id="GO:0007030">
    <property type="term" value="P:Golgi organization"/>
    <property type="evidence" value="ECO:0007669"/>
    <property type="project" value="TreeGrafter"/>
</dbReference>
<proteinExistence type="predicted"/>
<feature type="coiled-coil region" evidence="1">
    <location>
        <begin position="204"/>
        <end position="322"/>
    </location>
</feature>
<dbReference type="GO" id="GO:0005794">
    <property type="term" value="C:Golgi apparatus"/>
    <property type="evidence" value="ECO:0007669"/>
    <property type="project" value="TreeGrafter"/>
</dbReference>
<reference evidence="3 4" key="1">
    <citation type="submission" date="2024-01" db="EMBL/GenBank/DDBJ databases">
        <title>The genomes of 5 underutilized Papilionoideae crops provide insights into root nodulation and disease resistanc.</title>
        <authorList>
            <person name="Jiang F."/>
        </authorList>
    </citation>
    <scope>NUCLEOTIDE SEQUENCE [LARGE SCALE GENOMIC DNA]</scope>
    <source>
        <strain evidence="3">LVBAO_FW01</strain>
        <tissue evidence="3">Leaves</tissue>
    </source>
</reference>
<evidence type="ECO:0000256" key="1">
    <source>
        <dbReference type="SAM" id="Coils"/>
    </source>
</evidence>
<dbReference type="EMBL" id="JAYMYQ010000004">
    <property type="protein sequence ID" value="KAK7340323.1"/>
    <property type="molecule type" value="Genomic_DNA"/>
</dbReference>
<feature type="region of interest" description="Disordered" evidence="2">
    <location>
        <begin position="322"/>
        <end position="362"/>
    </location>
</feature>